<reference evidence="2" key="1">
    <citation type="submission" date="2020-08" db="EMBL/GenBank/DDBJ databases">
        <title>Genome public.</title>
        <authorList>
            <person name="Liu C."/>
            <person name="Sun Q."/>
        </authorList>
    </citation>
    <scope>NUCLEOTIDE SEQUENCE</scope>
    <source>
        <strain evidence="2">BX1005</strain>
    </source>
</reference>
<proteinExistence type="predicted"/>
<protein>
    <submittedName>
        <fullName evidence="2">Recombinase family protein</fullName>
    </submittedName>
</protein>
<dbReference type="InterPro" id="IPR038109">
    <property type="entry name" value="DNA_bind_recomb_sf"/>
</dbReference>
<sequence>MMNCVAIYLRLSQEDVDKRTYQAKDDSNSIVTQRQLILRYLDSDPSLASLPRIEFCDDGFSGTNFSRPDFQRMIDLIREGEISTVVVKDLSRFGRDYLEVGDYLEHIFPFLGVRMISINDHYDSNKYSGSTPGMDVAFQNLIYDYYSKDLSKKVKTGMRVKQRQGGYVSCCLYGYKVEEKHKMVIDPETAPVVRRIFLDVIGGKSTSQVARELNAEGVPTPLMYKNIQRKASDNRKPMWTHQRIIDMIRNLKYTGCMVNHTRESRRIRDKAGRRVPQEEWYIHENAHEAIVSKEEFEAAGNALRKVRPYKKKENTESFPLYCAHCGRKLQRTFGLDDHFYCATPYWSELETACKAVRWDRTELEAVLLESLKAELSVLKVESSKKKKDIEKDSTRIRSRLKVLNAELKQSDAQRMQSYMDYKAGSISREEFLSGRVERDSRQAELKASIAAMEAEYESCIRAENERKKEQATTSKAGSLDEEALKKVLYDAIEKVYITDGEHIEILWKFNDLFESG</sequence>
<dbReference type="GO" id="GO:0000150">
    <property type="term" value="F:DNA strand exchange activity"/>
    <property type="evidence" value="ECO:0007669"/>
    <property type="project" value="InterPro"/>
</dbReference>
<dbReference type="SMART" id="SM00857">
    <property type="entry name" value="Resolvase"/>
    <property type="match status" value="1"/>
</dbReference>
<evidence type="ECO:0000259" key="1">
    <source>
        <dbReference type="PROSITE" id="PS51737"/>
    </source>
</evidence>
<gene>
    <name evidence="2" type="ORF">H8S17_00715</name>
</gene>
<keyword evidence="3" id="KW-1185">Reference proteome</keyword>
<dbReference type="PANTHER" id="PTHR30461:SF23">
    <property type="entry name" value="DNA RECOMBINASE-RELATED"/>
    <property type="match status" value="1"/>
</dbReference>
<dbReference type="SUPFAM" id="SSF53041">
    <property type="entry name" value="Resolvase-like"/>
    <property type="match status" value="1"/>
</dbReference>
<comment type="caution">
    <text evidence="2">The sequence shown here is derived from an EMBL/GenBank/DDBJ whole genome shotgun (WGS) entry which is preliminary data.</text>
</comment>
<name>A0A923LMV0_9FIRM</name>
<dbReference type="Proteomes" id="UP000606720">
    <property type="component" value="Unassembled WGS sequence"/>
</dbReference>
<dbReference type="Pfam" id="PF00239">
    <property type="entry name" value="Resolvase"/>
    <property type="match status" value="1"/>
</dbReference>
<dbReference type="PROSITE" id="PS51737">
    <property type="entry name" value="RECOMBINASE_DNA_BIND"/>
    <property type="match status" value="1"/>
</dbReference>
<organism evidence="2 3">
    <name type="scientific">Roseburia zhanii</name>
    <dbReference type="NCBI Taxonomy" id="2763064"/>
    <lineage>
        <taxon>Bacteria</taxon>
        <taxon>Bacillati</taxon>
        <taxon>Bacillota</taxon>
        <taxon>Clostridia</taxon>
        <taxon>Lachnospirales</taxon>
        <taxon>Lachnospiraceae</taxon>
        <taxon>Roseburia</taxon>
    </lineage>
</organism>
<dbReference type="InterPro" id="IPR011109">
    <property type="entry name" value="DNA_bind_recombinase_dom"/>
</dbReference>
<dbReference type="Pfam" id="PF07508">
    <property type="entry name" value="Recombinase"/>
    <property type="match status" value="1"/>
</dbReference>
<dbReference type="AlphaFoldDB" id="A0A923LMV0"/>
<evidence type="ECO:0000313" key="2">
    <source>
        <dbReference type="EMBL" id="MBC5712741.1"/>
    </source>
</evidence>
<dbReference type="InterPro" id="IPR050639">
    <property type="entry name" value="SSR_resolvase"/>
</dbReference>
<dbReference type="InterPro" id="IPR036162">
    <property type="entry name" value="Resolvase-like_N_sf"/>
</dbReference>
<evidence type="ECO:0000313" key="3">
    <source>
        <dbReference type="Proteomes" id="UP000606720"/>
    </source>
</evidence>
<dbReference type="EMBL" id="JACOPH010000001">
    <property type="protein sequence ID" value="MBC5712741.1"/>
    <property type="molecule type" value="Genomic_DNA"/>
</dbReference>
<dbReference type="InterPro" id="IPR006119">
    <property type="entry name" value="Resolv_N"/>
</dbReference>
<feature type="domain" description="Recombinase" evidence="1">
    <location>
        <begin position="172"/>
        <end position="309"/>
    </location>
</feature>
<dbReference type="PANTHER" id="PTHR30461">
    <property type="entry name" value="DNA-INVERTASE FROM LAMBDOID PROPHAGE"/>
    <property type="match status" value="1"/>
</dbReference>
<dbReference type="Gene3D" id="3.40.50.1390">
    <property type="entry name" value="Resolvase, N-terminal catalytic domain"/>
    <property type="match status" value="1"/>
</dbReference>
<dbReference type="GO" id="GO:0003677">
    <property type="term" value="F:DNA binding"/>
    <property type="evidence" value="ECO:0007669"/>
    <property type="project" value="InterPro"/>
</dbReference>
<dbReference type="Gene3D" id="3.90.1750.20">
    <property type="entry name" value="Putative Large Serine Recombinase, Chain B, Domain 2"/>
    <property type="match status" value="1"/>
</dbReference>
<accession>A0A923LMV0</accession>